<dbReference type="GO" id="GO:0003677">
    <property type="term" value="F:DNA binding"/>
    <property type="evidence" value="ECO:0007669"/>
    <property type="project" value="UniProtKB-KW"/>
</dbReference>
<sequence>MAMTDKLEDPDYPGYTTGQAADVLGVQQAFLRSLDAAGAVSPHRSDGGHRRYSRRQLAFARRIRELFDQGHTLAAALRILSLEDELAVAHARIETLKTQLTAQAGGAETHRKEDLRS</sequence>
<gene>
    <name evidence="3" type="ORF">F8566_45775</name>
</gene>
<dbReference type="SUPFAM" id="SSF46955">
    <property type="entry name" value="Putative DNA-binding domain"/>
    <property type="match status" value="1"/>
</dbReference>
<dbReference type="SMART" id="SM00422">
    <property type="entry name" value="HTH_MERR"/>
    <property type="match status" value="1"/>
</dbReference>
<feature type="domain" description="HTH merR-type" evidence="2">
    <location>
        <begin position="14"/>
        <end position="82"/>
    </location>
</feature>
<dbReference type="PANTHER" id="PTHR30204:SF93">
    <property type="entry name" value="HTH MERR-TYPE DOMAIN-CONTAINING PROTEIN"/>
    <property type="match status" value="1"/>
</dbReference>
<dbReference type="InterPro" id="IPR047057">
    <property type="entry name" value="MerR_fam"/>
</dbReference>
<dbReference type="EMBL" id="WBMT01000031">
    <property type="protein sequence ID" value="KAB2340176.1"/>
    <property type="molecule type" value="Genomic_DNA"/>
</dbReference>
<dbReference type="AlphaFoldDB" id="A0A6H9YN08"/>
<reference evidence="3 4" key="1">
    <citation type="submission" date="2019-09" db="EMBL/GenBank/DDBJ databases">
        <title>Actinomadura physcomitrii sp. nov., a novel actinomycete isolated from moss [Physcomitrium sphaericum (Ludw) Fuernr].</title>
        <authorList>
            <person name="Zhuang X."/>
            <person name="Liu C."/>
        </authorList>
    </citation>
    <scope>NUCLEOTIDE SEQUENCE [LARGE SCALE GENOMIC DNA]</scope>
    <source>
        <strain evidence="3 4">HMC1</strain>
    </source>
</reference>
<dbReference type="GO" id="GO:0003700">
    <property type="term" value="F:DNA-binding transcription factor activity"/>
    <property type="evidence" value="ECO:0007669"/>
    <property type="project" value="InterPro"/>
</dbReference>
<dbReference type="Pfam" id="PF13411">
    <property type="entry name" value="MerR_1"/>
    <property type="match status" value="1"/>
</dbReference>
<dbReference type="PANTHER" id="PTHR30204">
    <property type="entry name" value="REDOX-CYCLING DRUG-SENSING TRANSCRIPTIONAL ACTIVATOR SOXR"/>
    <property type="match status" value="1"/>
</dbReference>
<proteinExistence type="predicted"/>
<protein>
    <submittedName>
        <fullName evidence="3">MerR family transcriptional regulator</fullName>
    </submittedName>
</protein>
<dbReference type="RefSeq" id="WP_151570036.1">
    <property type="nucleotide sequence ID" value="NZ_WBMT01000031.1"/>
</dbReference>
<dbReference type="InterPro" id="IPR009061">
    <property type="entry name" value="DNA-bd_dom_put_sf"/>
</dbReference>
<keyword evidence="1" id="KW-0238">DNA-binding</keyword>
<name>A0A6H9YN08_9ACTN</name>
<dbReference type="Gene3D" id="1.10.1660.10">
    <property type="match status" value="1"/>
</dbReference>
<evidence type="ECO:0000256" key="1">
    <source>
        <dbReference type="ARBA" id="ARBA00023125"/>
    </source>
</evidence>
<comment type="caution">
    <text evidence="3">The sequence shown here is derived from an EMBL/GenBank/DDBJ whole genome shotgun (WGS) entry which is preliminary data.</text>
</comment>
<dbReference type="Proteomes" id="UP000468735">
    <property type="component" value="Unassembled WGS sequence"/>
</dbReference>
<evidence type="ECO:0000259" key="2">
    <source>
        <dbReference type="PROSITE" id="PS50937"/>
    </source>
</evidence>
<dbReference type="InterPro" id="IPR000551">
    <property type="entry name" value="MerR-type_HTH_dom"/>
</dbReference>
<evidence type="ECO:0000313" key="4">
    <source>
        <dbReference type="Proteomes" id="UP000468735"/>
    </source>
</evidence>
<accession>A0A6H9YN08</accession>
<keyword evidence="4" id="KW-1185">Reference proteome</keyword>
<dbReference type="PROSITE" id="PS50937">
    <property type="entry name" value="HTH_MERR_2"/>
    <property type="match status" value="1"/>
</dbReference>
<organism evidence="3 4">
    <name type="scientific">Actinomadura rudentiformis</name>
    <dbReference type="NCBI Taxonomy" id="359158"/>
    <lineage>
        <taxon>Bacteria</taxon>
        <taxon>Bacillati</taxon>
        <taxon>Actinomycetota</taxon>
        <taxon>Actinomycetes</taxon>
        <taxon>Streptosporangiales</taxon>
        <taxon>Thermomonosporaceae</taxon>
        <taxon>Actinomadura</taxon>
    </lineage>
</organism>
<dbReference type="OrthoDB" id="3387956at2"/>
<evidence type="ECO:0000313" key="3">
    <source>
        <dbReference type="EMBL" id="KAB2340176.1"/>
    </source>
</evidence>